<dbReference type="Pfam" id="PF01485">
    <property type="entry name" value="IBR"/>
    <property type="match status" value="1"/>
</dbReference>
<dbReference type="SUPFAM" id="SSF57850">
    <property type="entry name" value="RING/U-box"/>
    <property type="match status" value="3"/>
</dbReference>
<evidence type="ECO:0000259" key="9">
    <source>
        <dbReference type="PROSITE" id="PS50089"/>
    </source>
</evidence>
<evidence type="ECO:0000256" key="7">
    <source>
        <dbReference type="ARBA" id="ARBA00022833"/>
    </source>
</evidence>
<reference evidence="12 13" key="1">
    <citation type="journal article" date="2014" name="BMC Genomics">
        <title>Genome and secretome analysis of the hemibiotrophic fungal pathogen, Moniliophthora roreri, which causes frosty pod rot disease of cacao: mechanisms of the biotrophic and necrotrophic phases.</title>
        <authorList>
            <person name="Meinhardt L.W."/>
            <person name="Costa G.G.L."/>
            <person name="Thomazella D.P.T."/>
            <person name="Teixeira P.J.P.L."/>
            <person name="Carazzolle M.F."/>
            <person name="Schuster S.C."/>
            <person name="Carlson J.E."/>
            <person name="Guiltinan M.J."/>
            <person name="Mieczkowski P."/>
            <person name="Farmer A."/>
            <person name="Ramaraj T."/>
            <person name="Crozier J."/>
            <person name="Davis R.E."/>
            <person name="Shao J."/>
            <person name="Melnick R.L."/>
            <person name="Pereira G.A.G."/>
            <person name="Bailey B.A."/>
        </authorList>
    </citation>
    <scope>NUCLEOTIDE SEQUENCE [LARGE SCALE GENOMIC DNA]</scope>
    <source>
        <strain evidence="12 13">MCA 2997</strain>
    </source>
</reference>
<dbReference type="SUPFAM" id="SSF90229">
    <property type="entry name" value="CCCH zinc finger"/>
    <property type="match status" value="1"/>
</dbReference>
<dbReference type="Gene3D" id="4.10.1000.10">
    <property type="entry name" value="Zinc finger, CCCH-type"/>
    <property type="match status" value="1"/>
</dbReference>
<dbReference type="Pfam" id="PF14608">
    <property type="entry name" value="zf-CCCH_2"/>
    <property type="match status" value="3"/>
</dbReference>
<dbReference type="Gene3D" id="1.20.120.1750">
    <property type="match status" value="1"/>
</dbReference>
<sequence>MAFSLQPCKFYLKGSCTNQRCPFLHETQTTQTLNVLQATAASRPAAITCIYYQQGRCAKGVHCSFQHLNRAMEESTAAIVSEQCKFFTRGTCQNGDRCRFLHQRLIWGAFKEPCKYFLRGRCTRSDCAYFHETGDSRVQSNEQTFGDTSHTVNQRPPADSFSVYDTCDASTPPERELDDVQERQIYSCAVTFGYGASVVHVSAALESYRVLVSFAGQITEGELGELGRLYGDLTSRVTLRYSAPGSFTTAVLEFATPAQAEEASRGIHGTAINETRLNATLDLRSSVADSGSAGILRNSKVKVSWFTPTTTAFLHYHDKLEAMTHATQLDGWIVGGRKVKASFQKPTINQRRSFTVIVNGLPAHNLNWKNYLLKHSKATSIDITKPVPLLHEDACHRAKTILERHGIVESFDVLALDPSKSKTVAFAHFSTAEAASAAVAFLNGKKCTELENSPLWIELVFSVKYSVPVLRFSCIRAELDTLRDAHTDAKMGYYDKNEHGAPVPNVVLRVYGTDAKAVARLKLSVERVLAGETVQVDGSCVWDDIFLKKEGTDFLRGLGEVKHASCYVQVHADTRTRCLRLYGDTELKAVTRKLVLEYLEQQRAKPQIITLSPDTFHQLLKGRISQLDRIASGVVLDIVKQELRVQDLQSLQRVQVFIDHVKDRKSNGASTAETLCSVCFCDPTETGEEVITLRCQHIYCRDCLQGLCISRCSSSSFAPLKCVALSRNEPCNQSIPYSVIRNLLNLEDETKLLEASFLSYVQSRPTEFHFCPTPDCPTIYRANQSGDILQCPTCLVRICVVCDIEYHQGLTCGEYKDIQSGGMELLKKWREENGVKACPNCGMDIMKSEGCNHMTCTVCKSHICWACLRIFDPREIYTHMNKVHGGIGVEYR</sequence>
<feature type="domain" description="RING-type" evidence="9">
    <location>
        <begin position="676"/>
        <end position="712"/>
    </location>
</feature>
<evidence type="ECO:0000256" key="2">
    <source>
        <dbReference type="ARBA" id="ARBA00022679"/>
    </source>
</evidence>
<dbReference type="Pfam" id="PF22191">
    <property type="entry name" value="IBR_1"/>
    <property type="match status" value="1"/>
</dbReference>
<dbReference type="GO" id="GO:0043130">
    <property type="term" value="F:ubiquitin binding"/>
    <property type="evidence" value="ECO:0007669"/>
    <property type="project" value="TreeGrafter"/>
</dbReference>
<dbReference type="SUPFAM" id="SSF54928">
    <property type="entry name" value="RNA-binding domain, RBD"/>
    <property type="match status" value="1"/>
</dbReference>
<gene>
    <name evidence="12" type="ORF">Moror_129</name>
</gene>
<dbReference type="InterPro" id="IPR051628">
    <property type="entry name" value="LUBAC_E3_Ligases"/>
</dbReference>
<evidence type="ECO:0000256" key="1">
    <source>
        <dbReference type="ARBA" id="ARBA00004906"/>
    </source>
</evidence>
<dbReference type="Gene3D" id="3.30.1370.210">
    <property type="match status" value="1"/>
</dbReference>
<feature type="zinc finger region" description="C3H1-type" evidence="8">
    <location>
        <begin position="2"/>
        <end position="28"/>
    </location>
</feature>
<dbReference type="Pfam" id="PF18345">
    <property type="entry name" value="zf_CCCH_4"/>
    <property type="match status" value="1"/>
</dbReference>
<dbReference type="SMART" id="SM00647">
    <property type="entry name" value="IBR"/>
    <property type="match status" value="2"/>
</dbReference>
<dbReference type="KEGG" id="mrr:Moror_129"/>
<evidence type="ECO:0000256" key="6">
    <source>
        <dbReference type="ARBA" id="ARBA00022786"/>
    </source>
</evidence>
<dbReference type="InterPro" id="IPR002867">
    <property type="entry name" value="IBR_dom"/>
</dbReference>
<dbReference type="Proteomes" id="UP000017559">
    <property type="component" value="Unassembled WGS sequence"/>
</dbReference>
<keyword evidence="13" id="KW-1185">Reference proteome</keyword>
<keyword evidence="3 8" id="KW-0479">Metal-binding</keyword>
<dbReference type="SMART" id="SM00356">
    <property type="entry name" value="ZnF_C3H1"/>
    <property type="match status" value="4"/>
</dbReference>
<feature type="domain" description="C3H1-type" evidence="10">
    <location>
        <begin position="78"/>
        <end position="105"/>
    </location>
</feature>
<dbReference type="InterPro" id="IPR013083">
    <property type="entry name" value="Znf_RING/FYVE/PHD"/>
</dbReference>
<name>V2Z334_MONRO</name>
<keyword evidence="7 8" id="KW-0862">Zinc</keyword>
<dbReference type="InterPro" id="IPR036855">
    <property type="entry name" value="Znf_CCCH_sf"/>
</dbReference>
<dbReference type="Gene3D" id="3.30.40.10">
    <property type="entry name" value="Zinc/RING finger domain, C3HC4 (zinc finger)"/>
    <property type="match status" value="1"/>
</dbReference>
<evidence type="ECO:0000256" key="4">
    <source>
        <dbReference type="ARBA" id="ARBA00022737"/>
    </source>
</evidence>
<proteinExistence type="predicted"/>
<dbReference type="GO" id="GO:0008270">
    <property type="term" value="F:zinc ion binding"/>
    <property type="evidence" value="ECO:0007669"/>
    <property type="project" value="UniProtKB-KW"/>
</dbReference>
<evidence type="ECO:0000313" key="13">
    <source>
        <dbReference type="Proteomes" id="UP000017559"/>
    </source>
</evidence>
<dbReference type="PANTHER" id="PTHR22770:SF13">
    <property type="entry name" value="RING-TYPE DOMAIN-CONTAINING PROTEIN"/>
    <property type="match status" value="1"/>
</dbReference>
<keyword evidence="6" id="KW-0833">Ubl conjugation pathway</keyword>
<feature type="domain" description="C3H1-type" evidence="10">
    <location>
        <begin position="2"/>
        <end position="28"/>
    </location>
</feature>
<dbReference type="InterPro" id="IPR000571">
    <property type="entry name" value="Znf_CCCH"/>
</dbReference>
<dbReference type="CDD" id="cd22585">
    <property type="entry name" value="Rcat_RBR_DEAH12-like"/>
    <property type="match status" value="1"/>
</dbReference>
<dbReference type="Gene3D" id="3.30.70.330">
    <property type="match status" value="1"/>
</dbReference>
<dbReference type="GO" id="GO:0000151">
    <property type="term" value="C:ubiquitin ligase complex"/>
    <property type="evidence" value="ECO:0007669"/>
    <property type="project" value="TreeGrafter"/>
</dbReference>
<dbReference type="EMBL" id="AWSO01000002">
    <property type="protein sequence ID" value="ESK98379.1"/>
    <property type="molecule type" value="Genomic_DNA"/>
</dbReference>
<accession>V2Z334</accession>
<feature type="zinc finger region" description="C3H1-type" evidence="8">
    <location>
        <begin position="43"/>
        <end position="70"/>
    </location>
</feature>
<feature type="domain" description="RING-type" evidence="11">
    <location>
        <begin position="672"/>
        <end position="890"/>
    </location>
</feature>
<evidence type="ECO:0000256" key="3">
    <source>
        <dbReference type="ARBA" id="ARBA00022723"/>
    </source>
</evidence>
<dbReference type="HOGENOM" id="CLU_004235_1_1_1"/>
<keyword evidence="5 8" id="KW-0863">Zinc-finger</keyword>
<dbReference type="GO" id="GO:0003676">
    <property type="term" value="F:nucleic acid binding"/>
    <property type="evidence" value="ECO:0007669"/>
    <property type="project" value="InterPro"/>
</dbReference>
<dbReference type="InterPro" id="IPR001841">
    <property type="entry name" value="Znf_RING"/>
</dbReference>
<feature type="domain" description="C3H1-type" evidence="10">
    <location>
        <begin position="43"/>
        <end position="70"/>
    </location>
</feature>
<protein>
    <submittedName>
        <fullName evidence="12">Ariadne ring</fullName>
    </submittedName>
</protein>
<feature type="zinc finger region" description="C3H1-type" evidence="8">
    <location>
        <begin position="78"/>
        <end position="105"/>
    </location>
</feature>
<feature type="zinc finger region" description="C3H1-type" evidence="8">
    <location>
        <begin position="108"/>
        <end position="134"/>
    </location>
</feature>
<evidence type="ECO:0000313" key="12">
    <source>
        <dbReference type="EMBL" id="ESK98379.1"/>
    </source>
</evidence>
<dbReference type="PROSITE" id="PS50103">
    <property type="entry name" value="ZF_C3H1"/>
    <property type="match status" value="4"/>
</dbReference>
<dbReference type="InterPro" id="IPR044066">
    <property type="entry name" value="TRIAD_supradom"/>
</dbReference>
<dbReference type="GO" id="GO:0004842">
    <property type="term" value="F:ubiquitin-protein transferase activity"/>
    <property type="evidence" value="ECO:0007669"/>
    <property type="project" value="TreeGrafter"/>
</dbReference>
<dbReference type="GO" id="GO:0097039">
    <property type="term" value="P:protein linear polyubiquitination"/>
    <property type="evidence" value="ECO:0007669"/>
    <property type="project" value="TreeGrafter"/>
</dbReference>
<dbReference type="OrthoDB" id="1431934at2759"/>
<keyword evidence="4" id="KW-0677">Repeat</keyword>
<dbReference type="GO" id="GO:0043161">
    <property type="term" value="P:proteasome-mediated ubiquitin-dependent protein catabolic process"/>
    <property type="evidence" value="ECO:0007669"/>
    <property type="project" value="TreeGrafter"/>
</dbReference>
<dbReference type="PANTHER" id="PTHR22770">
    <property type="entry name" value="UBIQUITIN CONJUGATING ENZYME 7 INTERACTING PROTEIN-RELATED"/>
    <property type="match status" value="1"/>
</dbReference>
<evidence type="ECO:0000259" key="10">
    <source>
        <dbReference type="PROSITE" id="PS50103"/>
    </source>
</evidence>
<comment type="pathway">
    <text evidence="1">Protein modification; protein ubiquitination.</text>
</comment>
<dbReference type="CDD" id="cd20335">
    <property type="entry name" value="BRcat_RBR"/>
    <property type="match status" value="1"/>
</dbReference>
<keyword evidence="2" id="KW-0808">Transferase</keyword>
<dbReference type="PROSITE" id="PS51873">
    <property type="entry name" value="TRIAD"/>
    <property type="match status" value="1"/>
</dbReference>
<evidence type="ECO:0000256" key="8">
    <source>
        <dbReference type="PROSITE-ProRule" id="PRU00723"/>
    </source>
</evidence>
<evidence type="ECO:0000259" key="11">
    <source>
        <dbReference type="PROSITE" id="PS51873"/>
    </source>
</evidence>
<dbReference type="PROSITE" id="PS50089">
    <property type="entry name" value="ZF_RING_2"/>
    <property type="match status" value="1"/>
</dbReference>
<evidence type="ECO:0000256" key="5">
    <source>
        <dbReference type="ARBA" id="ARBA00022771"/>
    </source>
</evidence>
<dbReference type="AlphaFoldDB" id="V2Z334"/>
<organism evidence="12 13">
    <name type="scientific">Moniliophthora roreri (strain MCA 2997)</name>
    <name type="common">Cocoa frosty pod rot fungus</name>
    <name type="synonym">Crinipellis roreri</name>
    <dbReference type="NCBI Taxonomy" id="1381753"/>
    <lineage>
        <taxon>Eukaryota</taxon>
        <taxon>Fungi</taxon>
        <taxon>Dikarya</taxon>
        <taxon>Basidiomycota</taxon>
        <taxon>Agaricomycotina</taxon>
        <taxon>Agaricomycetes</taxon>
        <taxon>Agaricomycetidae</taxon>
        <taxon>Agaricales</taxon>
        <taxon>Marasmiineae</taxon>
        <taxon>Marasmiaceae</taxon>
        <taxon>Moniliophthora</taxon>
    </lineage>
</organism>
<dbReference type="InterPro" id="IPR017907">
    <property type="entry name" value="Znf_RING_CS"/>
</dbReference>
<comment type="caution">
    <text evidence="12">The sequence shown here is derived from an EMBL/GenBank/DDBJ whole genome shotgun (WGS) entry which is preliminary data.</text>
</comment>
<dbReference type="InterPro" id="IPR012677">
    <property type="entry name" value="Nucleotide-bd_a/b_plait_sf"/>
</dbReference>
<dbReference type="PROSITE" id="PS00518">
    <property type="entry name" value="ZF_RING_1"/>
    <property type="match status" value="1"/>
</dbReference>
<feature type="domain" description="C3H1-type" evidence="10">
    <location>
        <begin position="108"/>
        <end position="134"/>
    </location>
</feature>
<dbReference type="STRING" id="1381753.V2Z334"/>
<dbReference type="InterPro" id="IPR035979">
    <property type="entry name" value="RBD_domain_sf"/>
</dbReference>